<comment type="similarity">
    <text evidence="2">Belongs to the GerABKC lipoprotein family.</text>
</comment>
<organism evidence="10 11">
    <name type="scientific">Brevibacillus brevis</name>
    <name type="common">Bacillus brevis</name>
    <dbReference type="NCBI Taxonomy" id="1393"/>
    <lineage>
        <taxon>Bacteria</taxon>
        <taxon>Bacillati</taxon>
        <taxon>Bacillota</taxon>
        <taxon>Bacilli</taxon>
        <taxon>Bacillales</taxon>
        <taxon>Paenibacillaceae</taxon>
        <taxon>Brevibacillus</taxon>
    </lineage>
</organism>
<sequence>MKKIVLVFVISFVFIFTLEGCWDAKEIQNQNYITAFGIDYKNGYFEVYVQILNFESTAKSEGLIPQSKISVGRGHGGTFLDAVEQIVKSSQRREFWGHVYSIIVSENILREGKLAEVIEGVTRHRDMRYSKWVFATKENLNELLSTPAMFDTSNLDSLLNNPQDQYQQISDEHPLKMNDLIAEMNEPNSTVLIPSIALTSKTWQEDKKATPLFELNGQFIMSTNRYKGWISHSDAKMGRWIYRDFKQSVLTIKQDLKPGATLLLQRSDYDIQTKGAKGRQRFVLSLSLTGTIFQEQQNIPHDKIEKLAEQTVEKELREFYNKGLELNADLLQLGSHLFKNDPKNWKEQSVNGSLPLKPATLEKVNVRINITDGQRYKFRR</sequence>
<protein>
    <submittedName>
        <fullName evidence="10">Ger(X)C family spore germination protein</fullName>
    </submittedName>
</protein>
<evidence type="ECO:0000256" key="7">
    <source>
        <dbReference type="ARBA" id="ARBA00023288"/>
    </source>
</evidence>
<accession>A0A517IFE0</accession>
<feature type="domain" description="Spore germination protein N-terminal" evidence="9">
    <location>
        <begin position="23"/>
        <end position="197"/>
    </location>
</feature>
<proteinExistence type="inferred from homology"/>
<dbReference type="NCBIfam" id="TIGR02887">
    <property type="entry name" value="spore_ger_x_C"/>
    <property type="match status" value="1"/>
</dbReference>
<evidence type="ECO:0000313" key="10">
    <source>
        <dbReference type="EMBL" id="QDS37587.1"/>
    </source>
</evidence>
<dbReference type="AlphaFoldDB" id="A0A517IFE0"/>
<dbReference type="GO" id="GO:0009847">
    <property type="term" value="P:spore germination"/>
    <property type="evidence" value="ECO:0007669"/>
    <property type="project" value="InterPro"/>
</dbReference>
<evidence type="ECO:0000256" key="5">
    <source>
        <dbReference type="ARBA" id="ARBA00023136"/>
    </source>
</evidence>
<evidence type="ECO:0000256" key="2">
    <source>
        <dbReference type="ARBA" id="ARBA00007886"/>
    </source>
</evidence>
<reference evidence="10 11" key="1">
    <citation type="submission" date="2019-07" db="EMBL/GenBank/DDBJ databases">
        <title>Characterization of Brevibacillus brevis HK544, as a potential biocontrol agent.</title>
        <authorList>
            <person name="Kim H."/>
        </authorList>
    </citation>
    <scope>NUCLEOTIDE SEQUENCE [LARGE SCALE GENOMIC DNA]</scope>
    <source>
        <strain evidence="10 11">HK544</strain>
    </source>
</reference>
<dbReference type="GO" id="GO:0016020">
    <property type="term" value="C:membrane"/>
    <property type="evidence" value="ECO:0007669"/>
    <property type="project" value="UniProtKB-SubCell"/>
</dbReference>
<evidence type="ECO:0000256" key="3">
    <source>
        <dbReference type="ARBA" id="ARBA00022544"/>
    </source>
</evidence>
<dbReference type="Gene3D" id="3.30.300.210">
    <property type="entry name" value="Nutrient germinant receptor protein C, domain 3"/>
    <property type="match status" value="1"/>
</dbReference>
<dbReference type="Pfam" id="PF25198">
    <property type="entry name" value="Spore_GerAC_N"/>
    <property type="match status" value="1"/>
</dbReference>
<evidence type="ECO:0000259" key="9">
    <source>
        <dbReference type="Pfam" id="PF25198"/>
    </source>
</evidence>
<dbReference type="InterPro" id="IPR046953">
    <property type="entry name" value="Spore_GerAC-like_C"/>
</dbReference>
<evidence type="ECO:0000256" key="6">
    <source>
        <dbReference type="ARBA" id="ARBA00023139"/>
    </source>
</evidence>
<dbReference type="PANTHER" id="PTHR35789">
    <property type="entry name" value="SPORE GERMINATION PROTEIN B3"/>
    <property type="match status" value="1"/>
</dbReference>
<name>A0A517IFE0_BREBE</name>
<feature type="domain" description="Spore germination GerAC-like C-terminal" evidence="8">
    <location>
        <begin position="221"/>
        <end position="351"/>
    </location>
</feature>
<gene>
    <name evidence="10" type="ORF">FPS98_28435</name>
</gene>
<evidence type="ECO:0000256" key="1">
    <source>
        <dbReference type="ARBA" id="ARBA00004635"/>
    </source>
</evidence>
<dbReference type="InterPro" id="IPR008844">
    <property type="entry name" value="Spore_GerAC-like"/>
</dbReference>
<keyword evidence="7" id="KW-0449">Lipoprotein</keyword>
<keyword evidence="4" id="KW-0732">Signal</keyword>
<evidence type="ECO:0000259" key="8">
    <source>
        <dbReference type="Pfam" id="PF05504"/>
    </source>
</evidence>
<evidence type="ECO:0000256" key="4">
    <source>
        <dbReference type="ARBA" id="ARBA00022729"/>
    </source>
</evidence>
<keyword evidence="6" id="KW-0564">Palmitate</keyword>
<dbReference type="PANTHER" id="PTHR35789:SF1">
    <property type="entry name" value="SPORE GERMINATION PROTEIN B3"/>
    <property type="match status" value="1"/>
</dbReference>
<dbReference type="RefSeq" id="WP_144619100.1">
    <property type="nucleotide sequence ID" value="NZ_CP042161.1"/>
</dbReference>
<keyword evidence="3" id="KW-0309">Germination</keyword>
<dbReference type="InterPro" id="IPR057336">
    <property type="entry name" value="GerAC_N"/>
</dbReference>
<comment type="subcellular location">
    <subcellularLocation>
        <location evidence="1">Membrane</location>
        <topology evidence="1">Lipid-anchor</topology>
    </subcellularLocation>
</comment>
<evidence type="ECO:0000313" key="11">
    <source>
        <dbReference type="Proteomes" id="UP000317713"/>
    </source>
</evidence>
<dbReference type="EMBL" id="CP042161">
    <property type="protein sequence ID" value="QDS37587.1"/>
    <property type="molecule type" value="Genomic_DNA"/>
</dbReference>
<dbReference type="InterPro" id="IPR038501">
    <property type="entry name" value="Spore_GerAC_C_sf"/>
</dbReference>
<dbReference type="Pfam" id="PF05504">
    <property type="entry name" value="Spore_GerAC"/>
    <property type="match status" value="1"/>
</dbReference>
<dbReference type="Proteomes" id="UP000317713">
    <property type="component" value="Chromosome"/>
</dbReference>
<keyword evidence="5" id="KW-0472">Membrane</keyword>